<evidence type="ECO:0000313" key="2">
    <source>
        <dbReference type="Proteomes" id="UP001519307"/>
    </source>
</evidence>
<dbReference type="Proteomes" id="UP001519307">
    <property type="component" value="Unassembled WGS sequence"/>
</dbReference>
<gene>
    <name evidence="1" type="ORF">J2Z42_001250</name>
</gene>
<evidence type="ECO:0000313" key="1">
    <source>
        <dbReference type="EMBL" id="MBP2032578.1"/>
    </source>
</evidence>
<comment type="caution">
    <text evidence="1">The sequence shown here is derived from an EMBL/GenBank/DDBJ whole genome shotgun (WGS) entry which is preliminary data.</text>
</comment>
<keyword evidence="2" id="KW-1185">Reference proteome</keyword>
<sequence>MKKVLIIILIGIIALGIFIHKYNLNKKQAELVAPTQEAINLTVKELEYNEYVQDAGIGVHRDKGTIKIAIQTKLPVNEKIAKDLIDEGIKQLSSFNDGENGHPDKDYYGKLWETWNAEVVVFIGDGSKLIFQGDKQAGKEPHITYHHIGSTAE</sequence>
<name>A0ABS4KRC3_9CLOT</name>
<dbReference type="RefSeq" id="WP_209701760.1">
    <property type="nucleotide sequence ID" value="NZ_JAGGLM010000005.1"/>
</dbReference>
<reference evidence="1 2" key="1">
    <citation type="submission" date="2021-03" db="EMBL/GenBank/DDBJ databases">
        <title>Genomic Encyclopedia of Type Strains, Phase IV (KMG-IV): sequencing the most valuable type-strain genomes for metagenomic binning, comparative biology and taxonomic classification.</title>
        <authorList>
            <person name="Goeker M."/>
        </authorList>
    </citation>
    <scope>NUCLEOTIDE SEQUENCE [LARGE SCALE GENOMIC DNA]</scope>
    <source>
        <strain evidence="1 2">DSM 28783</strain>
    </source>
</reference>
<organism evidence="1 2">
    <name type="scientific">Clostridium algifaecis</name>
    <dbReference type="NCBI Taxonomy" id="1472040"/>
    <lineage>
        <taxon>Bacteria</taxon>
        <taxon>Bacillati</taxon>
        <taxon>Bacillota</taxon>
        <taxon>Clostridia</taxon>
        <taxon>Eubacteriales</taxon>
        <taxon>Clostridiaceae</taxon>
        <taxon>Clostridium</taxon>
    </lineage>
</organism>
<proteinExistence type="predicted"/>
<protein>
    <submittedName>
        <fullName evidence="1">Uncharacterized protein</fullName>
    </submittedName>
</protein>
<accession>A0ABS4KRC3</accession>
<dbReference type="EMBL" id="JAGGLM010000005">
    <property type="protein sequence ID" value="MBP2032578.1"/>
    <property type="molecule type" value="Genomic_DNA"/>
</dbReference>